<dbReference type="OrthoDB" id="3258416at2759"/>
<feature type="region of interest" description="Disordered" evidence="1">
    <location>
        <begin position="291"/>
        <end position="424"/>
    </location>
</feature>
<sequence length="640" mass="70293">MRPAGHHYTREELAALKRADLQKLCKDYGVRANMKTEALIEFLLESINSNMAPLIQQRAPIPRRVSTRSSSRVSSLRSRGASGSSTSTNFQNASVQPIATSSPRNNKAKATQYRLGVGRPSTVGSLGGRTSTRSSSLARSARGKNSRSLRPQETIEEEPSLPEPSQPEAGPSTCNSPHPPCKLEPSNIETRLNLLESLVRDSDIKQHVESYKDLPSQVAWLKASIQQREAEIIGLRGELNVCKAECLELRGAISRIPLLEGQLKMMRESIDNLLSTISSNGKDKLQRRVSIPLGDSDTNTQPVAKTSSNYVLPLPSSSLGNQNQNNTKNTPSGPSATALGKRPREADVSETMTPDPKERNVMTEEEYARRNGRFERKRPKAERLPLQEKVMPVRREAERAASEHDSGEEYAPSAGTSASVPTNPSVVTPPHATIPQYFGDLIIQSDSSQSDQPGIIDFYQAASSTPRDDIFNFLDEPEPFTPGSALKAREVPAQPAQPSNQLSNNADAQRRISTNIPRPRTPTRVTGHQRFRHILYDAGSPVQEPIQSPFNPYEGGVYTIPFEPSAREARNQERRSEPQEQPVVQTSIPIALGVGLATGAVETPHHEGPRTLYGTEMNSTGRFGDFGRLGPLPHNFWTGY</sequence>
<evidence type="ECO:0000313" key="3">
    <source>
        <dbReference type="Proteomes" id="UP000217199"/>
    </source>
</evidence>
<keyword evidence="3" id="KW-1185">Reference proteome</keyword>
<name>A0A286UQX9_9AGAM</name>
<dbReference type="Proteomes" id="UP000217199">
    <property type="component" value="Unassembled WGS sequence"/>
</dbReference>
<feature type="compositionally biased region" description="Polar residues" evidence="1">
    <location>
        <begin position="296"/>
        <end position="335"/>
    </location>
</feature>
<dbReference type="STRING" id="2282107.A0A286UQX9"/>
<evidence type="ECO:0000313" key="2">
    <source>
        <dbReference type="EMBL" id="PAV22003.1"/>
    </source>
</evidence>
<dbReference type="InParanoid" id="A0A286UQX9"/>
<dbReference type="EMBL" id="NBII01000002">
    <property type="protein sequence ID" value="PAV22003.1"/>
    <property type="molecule type" value="Genomic_DNA"/>
</dbReference>
<feature type="compositionally biased region" description="Low complexity" evidence="1">
    <location>
        <begin position="128"/>
        <end position="140"/>
    </location>
</feature>
<protein>
    <submittedName>
        <fullName evidence="2">Uncharacterized protein</fullName>
    </submittedName>
</protein>
<dbReference type="AlphaFoldDB" id="A0A286UQX9"/>
<feature type="compositionally biased region" description="Polar residues" evidence="1">
    <location>
        <begin position="496"/>
        <end position="516"/>
    </location>
</feature>
<feature type="region of interest" description="Disordered" evidence="1">
    <location>
        <begin position="60"/>
        <end position="182"/>
    </location>
</feature>
<feature type="region of interest" description="Disordered" evidence="1">
    <location>
        <begin position="489"/>
        <end position="526"/>
    </location>
</feature>
<comment type="caution">
    <text evidence="2">The sequence shown here is derived from an EMBL/GenBank/DDBJ whole genome shotgun (WGS) entry which is preliminary data.</text>
</comment>
<reference evidence="2 3" key="1">
    <citation type="journal article" date="2017" name="Mol. Ecol.">
        <title>Comparative and population genomic landscape of Phellinus noxius: A hypervariable fungus causing root rot in trees.</title>
        <authorList>
            <person name="Chung C.L."/>
            <person name="Lee T.J."/>
            <person name="Akiba M."/>
            <person name="Lee H.H."/>
            <person name="Kuo T.H."/>
            <person name="Liu D."/>
            <person name="Ke H.M."/>
            <person name="Yokoi T."/>
            <person name="Roa M.B."/>
            <person name="Lu M.J."/>
            <person name="Chang Y.Y."/>
            <person name="Ann P.J."/>
            <person name="Tsai J.N."/>
            <person name="Chen C.Y."/>
            <person name="Tzean S.S."/>
            <person name="Ota Y."/>
            <person name="Hattori T."/>
            <person name="Sahashi N."/>
            <person name="Liou R.F."/>
            <person name="Kikuchi T."/>
            <person name="Tsai I.J."/>
        </authorList>
    </citation>
    <scope>NUCLEOTIDE SEQUENCE [LARGE SCALE GENOMIC DNA]</scope>
    <source>
        <strain evidence="2 3">FFPRI411160</strain>
    </source>
</reference>
<feature type="compositionally biased region" description="Low complexity" evidence="1">
    <location>
        <begin position="63"/>
        <end position="87"/>
    </location>
</feature>
<feature type="compositionally biased region" description="Basic and acidic residues" evidence="1">
    <location>
        <begin position="355"/>
        <end position="374"/>
    </location>
</feature>
<organism evidence="2 3">
    <name type="scientific">Pyrrhoderma noxium</name>
    <dbReference type="NCBI Taxonomy" id="2282107"/>
    <lineage>
        <taxon>Eukaryota</taxon>
        <taxon>Fungi</taxon>
        <taxon>Dikarya</taxon>
        <taxon>Basidiomycota</taxon>
        <taxon>Agaricomycotina</taxon>
        <taxon>Agaricomycetes</taxon>
        <taxon>Hymenochaetales</taxon>
        <taxon>Hymenochaetaceae</taxon>
        <taxon>Pyrrhoderma</taxon>
    </lineage>
</organism>
<proteinExistence type="predicted"/>
<feature type="compositionally biased region" description="Polar residues" evidence="1">
    <location>
        <begin position="88"/>
        <end position="109"/>
    </location>
</feature>
<feature type="compositionally biased region" description="Basic and acidic residues" evidence="1">
    <location>
        <begin position="381"/>
        <end position="407"/>
    </location>
</feature>
<accession>A0A286UQX9</accession>
<evidence type="ECO:0000256" key="1">
    <source>
        <dbReference type="SAM" id="MobiDB-lite"/>
    </source>
</evidence>
<gene>
    <name evidence="2" type="ORF">PNOK_0196000</name>
</gene>